<accession>A0AAE1Y7C4</accession>
<evidence type="ECO:0000256" key="2">
    <source>
        <dbReference type="ARBA" id="ARBA00022741"/>
    </source>
</evidence>
<dbReference type="Proteomes" id="UP001293254">
    <property type="component" value="Unassembled WGS sequence"/>
</dbReference>
<dbReference type="InterPro" id="IPR044974">
    <property type="entry name" value="Disease_R_plants"/>
</dbReference>
<evidence type="ECO:0000313" key="6">
    <source>
        <dbReference type="EMBL" id="KAK4424561.1"/>
    </source>
</evidence>
<sequence>MAEGMISYEDRGRGEILRDVAECYLFELASKCMVEVKMDESSVYNRFISCRLHDMIRELCLSKAKDEEFLMVVDEQMGGQDHEPWMCKTSRLAIHLNELEDDHIWKDQDLRALLSINKIKGERKYWDKFNLGMLKFLRVLILEGHHFKNKKLLEEIGKLILLKYLSLRDSEVDELPISVCKLPCLQSLDLRVNSRIALPNSIHKMKHLRHLFLHWNFRSVCGEKLKLDGLNELETFIWFHSRIHETTHLLKLLKLQVLYALVEGDESLSMIVDHILGHQDQFR</sequence>
<dbReference type="PANTHER" id="PTHR23155:SF1185">
    <property type="entry name" value="DISEASE RESISTANCE RPP8-LIKE PROTEIN 3-RELATED"/>
    <property type="match status" value="1"/>
</dbReference>
<feature type="domain" description="Disease resistance R13L4/SHOC-2-like LRR" evidence="5">
    <location>
        <begin position="129"/>
        <end position="265"/>
    </location>
</feature>
<gene>
    <name evidence="6" type="ORF">Salat_1649600</name>
</gene>
<evidence type="ECO:0000259" key="4">
    <source>
        <dbReference type="Pfam" id="PF23559"/>
    </source>
</evidence>
<dbReference type="Pfam" id="PF23559">
    <property type="entry name" value="WHD_DRP"/>
    <property type="match status" value="1"/>
</dbReference>
<dbReference type="GO" id="GO:0098542">
    <property type="term" value="P:defense response to other organism"/>
    <property type="evidence" value="ECO:0007669"/>
    <property type="project" value="TreeGrafter"/>
</dbReference>
<name>A0AAE1Y7C4_9LAMI</name>
<evidence type="ECO:0000259" key="5">
    <source>
        <dbReference type="Pfam" id="PF23598"/>
    </source>
</evidence>
<keyword evidence="3" id="KW-0067">ATP-binding</keyword>
<dbReference type="InterPro" id="IPR055414">
    <property type="entry name" value="LRR_R13L4/SHOC2-like"/>
</dbReference>
<dbReference type="AlphaFoldDB" id="A0AAE1Y7C4"/>
<organism evidence="6 7">
    <name type="scientific">Sesamum alatum</name>
    <dbReference type="NCBI Taxonomy" id="300844"/>
    <lineage>
        <taxon>Eukaryota</taxon>
        <taxon>Viridiplantae</taxon>
        <taxon>Streptophyta</taxon>
        <taxon>Embryophyta</taxon>
        <taxon>Tracheophyta</taxon>
        <taxon>Spermatophyta</taxon>
        <taxon>Magnoliopsida</taxon>
        <taxon>eudicotyledons</taxon>
        <taxon>Gunneridae</taxon>
        <taxon>Pentapetalae</taxon>
        <taxon>asterids</taxon>
        <taxon>lamiids</taxon>
        <taxon>Lamiales</taxon>
        <taxon>Pedaliaceae</taxon>
        <taxon>Sesamum</taxon>
    </lineage>
</organism>
<keyword evidence="1" id="KW-0677">Repeat</keyword>
<feature type="domain" description="Disease resistance protein winged helix" evidence="4">
    <location>
        <begin position="1"/>
        <end position="59"/>
    </location>
</feature>
<reference evidence="6" key="2">
    <citation type="journal article" date="2024" name="Plant">
        <title>Genomic evolution and insights into agronomic trait innovations of Sesamum species.</title>
        <authorList>
            <person name="Miao H."/>
            <person name="Wang L."/>
            <person name="Qu L."/>
            <person name="Liu H."/>
            <person name="Sun Y."/>
            <person name="Le M."/>
            <person name="Wang Q."/>
            <person name="Wei S."/>
            <person name="Zheng Y."/>
            <person name="Lin W."/>
            <person name="Duan Y."/>
            <person name="Cao H."/>
            <person name="Xiong S."/>
            <person name="Wang X."/>
            <person name="Wei L."/>
            <person name="Li C."/>
            <person name="Ma Q."/>
            <person name="Ju M."/>
            <person name="Zhao R."/>
            <person name="Li G."/>
            <person name="Mu C."/>
            <person name="Tian Q."/>
            <person name="Mei H."/>
            <person name="Zhang T."/>
            <person name="Gao T."/>
            <person name="Zhang H."/>
        </authorList>
    </citation>
    <scope>NUCLEOTIDE SEQUENCE</scope>
    <source>
        <strain evidence="6">3651</strain>
    </source>
</reference>
<dbReference type="InterPro" id="IPR058922">
    <property type="entry name" value="WHD_DRP"/>
</dbReference>
<evidence type="ECO:0000256" key="3">
    <source>
        <dbReference type="ARBA" id="ARBA00022840"/>
    </source>
</evidence>
<proteinExistence type="predicted"/>
<evidence type="ECO:0000256" key="1">
    <source>
        <dbReference type="ARBA" id="ARBA00022737"/>
    </source>
</evidence>
<dbReference type="Gene3D" id="3.80.10.10">
    <property type="entry name" value="Ribonuclease Inhibitor"/>
    <property type="match status" value="1"/>
</dbReference>
<keyword evidence="2" id="KW-0547">Nucleotide-binding</keyword>
<comment type="caution">
    <text evidence="6">The sequence shown here is derived from an EMBL/GenBank/DDBJ whole genome shotgun (WGS) entry which is preliminary data.</text>
</comment>
<dbReference type="Pfam" id="PF23598">
    <property type="entry name" value="LRR_14"/>
    <property type="match status" value="1"/>
</dbReference>
<evidence type="ECO:0000313" key="7">
    <source>
        <dbReference type="Proteomes" id="UP001293254"/>
    </source>
</evidence>
<dbReference type="EMBL" id="JACGWO010000006">
    <property type="protein sequence ID" value="KAK4424561.1"/>
    <property type="molecule type" value="Genomic_DNA"/>
</dbReference>
<dbReference type="SUPFAM" id="SSF52058">
    <property type="entry name" value="L domain-like"/>
    <property type="match status" value="1"/>
</dbReference>
<keyword evidence="7" id="KW-1185">Reference proteome</keyword>
<protein>
    <submittedName>
        <fullName evidence="6">Disease resistance protein RXW24L</fullName>
    </submittedName>
</protein>
<dbReference type="InterPro" id="IPR032675">
    <property type="entry name" value="LRR_dom_sf"/>
</dbReference>
<reference evidence="6" key="1">
    <citation type="submission" date="2020-06" db="EMBL/GenBank/DDBJ databases">
        <authorList>
            <person name="Li T."/>
            <person name="Hu X."/>
            <person name="Zhang T."/>
            <person name="Song X."/>
            <person name="Zhang H."/>
            <person name="Dai N."/>
            <person name="Sheng W."/>
            <person name="Hou X."/>
            <person name="Wei L."/>
        </authorList>
    </citation>
    <scope>NUCLEOTIDE SEQUENCE</scope>
    <source>
        <strain evidence="6">3651</strain>
        <tissue evidence="6">Leaf</tissue>
    </source>
</reference>
<dbReference type="PANTHER" id="PTHR23155">
    <property type="entry name" value="DISEASE RESISTANCE PROTEIN RP"/>
    <property type="match status" value="1"/>
</dbReference>